<reference evidence="5" key="1">
    <citation type="journal article" date="2020" name="mSystems">
        <title>Genome- and Community-Level Interaction Insights into Carbon Utilization and Element Cycling Functions of Hydrothermarchaeota in Hydrothermal Sediment.</title>
        <authorList>
            <person name="Zhou Z."/>
            <person name="Liu Y."/>
            <person name="Xu W."/>
            <person name="Pan J."/>
            <person name="Luo Z.H."/>
            <person name="Li M."/>
        </authorList>
    </citation>
    <scope>NUCLEOTIDE SEQUENCE [LARGE SCALE GENOMIC DNA]</scope>
    <source>
        <strain evidence="5">HyVt-577</strain>
    </source>
</reference>
<dbReference type="SUPFAM" id="SSF109604">
    <property type="entry name" value="HD-domain/PDEase-like"/>
    <property type="match status" value="1"/>
</dbReference>
<dbReference type="InterPro" id="IPR052020">
    <property type="entry name" value="Cyclic_di-GMP/3'3'-cGAMP_PDE"/>
</dbReference>
<dbReference type="InterPro" id="IPR003607">
    <property type="entry name" value="HD/PDEase_dom"/>
</dbReference>
<dbReference type="InterPro" id="IPR006675">
    <property type="entry name" value="HDIG_dom"/>
</dbReference>
<comment type="caution">
    <text evidence="5">The sequence shown here is derived from an EMBL/GenBank/DDBJ whole genome shotgun (WGS) entry which is preliminary data.</text>
</comment>
<dbReference type="Gene3D" id="1.10.3210.10">
    <property type="entry name" value="Hypothetical protein af1432"/>
    <property type="match status" value="1"/>
</dbReference>
<dbReference type="PROSITE" id="PS50110">
    <property type="entry name" value="RESPONSE_REGULATORY"/>
    <property type="match status" value="1"/>
</dbReference>
<feature type="domain" description="HD" evidence="3">
    <location>
        <begin position="154"/>
        <end position="276"/>
    </location>
</feature>
<organism evidence="5">
    <name type="scientific">Caldithrix abyssi</name>
    <dbReference type="NCBI Taxonomy" id="187145"/>
    <lineage>
        <taxon>Bacteria</taxon>
        <taxon>Pseudomonadati</taxon>
        <taxon>Calditrichota</taxon>
        <taxon>Calditrichia</taxon>
        <taxon>Calditrichales</taxon>
        <taxon>Calditrichaceae</taxon>
        <taxon>Caldithrix</taxon>
    </lineage>
</organism>
<sequence length="319" mass="36273">MKMNETDTILIIEDDRSINKLLERFLATEGFRVLKSFNGRDGMEQFYKHKPDLVISDINMPYMNGFEVCKEIKSKEEFRLIPVILLTSRDDNQSKIIGIEAGADDFIVKPVNRFLLSARIKSLIKSKKLNEKLDNSWSLLFSLAKIIEAKDNYTEKHTIRVAQLAQELGQELGLSEEEKNTLIKGGVLHDIGKVGIPDKILTKKGKLTAAEYEIMKKHTEIGYEICQGLNSLREISAIIYSHHEKYDGSGYPQGLEKDEIPLLAQIISITDVYDALRSDRSYRKSYSLDQTLEIINRERGKSFNPALVDLFLGKVVNTG</sequence>
<dbReference type="GO" id="GO:0000160">
    <property type="term" value="P:phosphorelay signal transduction system"/>
    <property type="evidence" value="ECO:0007669"/>
    <property type="project" value="InterPro"/>
</dbReference>
<dbReference type="PANTHER" id="PTHR45228:SF1">
    <property type="entry name" value="CYCLIC DI-GMP PHOSPHODIESTERASE TM_0186"/>
    <property type="match status" value="1"/>
</dbReference>
<evidence type="ECO:0000256" key="1">
    <source>
        <dbReference type="PROSITE-ProRule" id="PRU00169"/>
    </source>
</evidence>
<dbReference type="CDD" id="cd17574">
    <property type="entry name" value="REC_OmpR"/>
    <property type="match status" value="1"/>
</dbReference>
<accession>A0A7V4WVE7</accession>
<keyword evidence="1" id="KW-0597">Phosphoprotein</keyword>
<evidence type="ECO:0000259" key="3">
    <source>
        <dbReference type="PROSITE" id="PS51831"/>
    </source>
</evidence>
<dbReference type="InterPro" id="IPR037522">
    <property type="entry name" value="HD_GYP_dom"/>
</dbReference>
<evidence type="ECO:0000259" key="4">
    <source>
        <dbReference type="PROSITE" id="PS51832"/>
    </source>
</evidence>
<dbReference type="PROSITE" id="PS51832">
    <property type="entry name" value="HD_GYP"/>
    <property type="match status" value="1"/>
</dbReference>
<dbReference type="InterPro" id="IPR006674">
    <property type="entry name" value="HD_domain"/>
</dbReference>
<dbReference type="AlphaFoldDB" id="A0A7V4WVE7"/>
<proteinExistence type="predicted"/>
<feature type="domain" description="Response regulatory" evidence="2">
    <location>
        <begin position="8"/>
        <end position="124"/>
    </location>
</feature>
<dbReference type="SUPFAM" id="SSF52172">
    <property type="entry name" value="CheY-like"/>
    <property type="match status" value="1"/>
</dbReference>
<dbReference type="InterPro" id="IPR011006">
    <property type="entry name" value="CheY-like_superfamily"/>
</dbReference>
<dbReference type="PROSITE" id="PS51831">
    <property type="entry name" value="HD"/>
    <property type="match status" value="1"/>
</dbReference>
<dbReference type="Pfam" id="PF13487">
    <property type="entry name" value="HD_5"/>
    <property type="match status" value="1"/>
</dbReference>
<evidence type="ECO:0000259" key="2">
    <source>
        <dbReference type="PROSITE" id="PS50110"/>
    </source>
</evidence>
<dbReference type="Proteomes" id="UP000885779">
    <property type="component" value="Unassembled WGS sequence"/>
</dbReference>
<dbReference type="SMART" id="SM00471">
    <property type="entry name" value="HDc"/>
    <property type="match status" value="1"/>
</dbReference>
<dbReference type="InterPro" id="IPR001789">
    <property type="entry name" value="Sig_transdc_resp-reg_receiver"/>
</dbReference>
<gene>
    <name evidence="5" type="ORF">ENK44_08960</name>
</gene>
<dbReference type="Pfam" id="PF00072">
    <property type="entry name" value="Response_reg"/>
    <property type="match status" value="1"/>
</dbReference>
<dbReference type="PANTHER" id="PTHR45228">
    <property type="entry name" value="CYCLIC DI-GMP PHOSPHODIESTERASE TM_0186-RELATED"/>
    <property type="match status" value="1"/>
</dbReference>
<dbReference type="NCBIfam" id="TIGR00277">
    <property type="entry name" value="HDIG"/>
    <property type="match status" value="1"/>
</dbReference>
<dbReference type="SMART" id="SM00448">
    <property type="entry name" value="REC"/>
    <property type="match status" value="1"/>
</dbReference>
<evidence type="ECO:0000313" key="5">
    <source>
        <dbReference type="EMBL" id="HGY55818.1"/>
    </source>
</evidence>
<feature type="domain" description="HD-GYP" evidence="4">
    <location>
        <begin position="132"/>
        <end position="319"/>
    </location>
</feature>
<dbReference type="EMBL" id="DRQG01000085">
    <property type="protein sequence ID" value="HGY55818.1"/>
    <property type="molecule type" value="Genomic_DNA"/>
</dbReference>
<protein>
    <submittedName>
        <fullName evidence="5">Response regulator</fullName>
    </submittedName>
</protein>
<name>A0A7V4WVE7_CALAY</name>
<dbReference type="Gene3D" id="3.40.50.2300">
    <property type="match status" value="1"/>
</dbReference>
<dbReference type="CDD" id="cd00077">
    <property type="entry name" value="HDc"/>
    <property type="match status" value="1"/>
</dbReference>
<feature type="modified residue" description="4-aspartylphosphate" evidence="1">
    <location>
        <position position="57"/>
    </location>
</feature>